<dbReference type="Pfam" id="PF00015">
    <property type="entry name" value="MCPsignal"/>
    <property type="match status" value="1"/>
</dbReference>
<keyword evidence="5" id="KW-1133">Transmembrane helix</keyword>
<dbReference type="GO" id="GO:0004888">
    <property type="term" value="F:transmembrane signaling receptor activity"/>
    <property type="evidence" value="ECO:0007669"/>
    <property type="project" value="TreeGrafter"/>
</dbReference>
<comment type="similarity">
    <text evidence="2">Belongs to the methyl-accepting chemotaxis (MCP) protein family.</text>
</comment>
<evidence type="ECO:0000259" key="6">
    <source>
        <dbReference type="PROSITE" id="PS50111"/>
    </source>
</evidence>
<gene>
    <name evidence="7" type="ORF">CH371_18660</name>
</gene>
<proteinExistence type="inferred from homology"/>
<feature type="compositionally biased region" description="Basic and acidic residues" evidence="4">
    <location>
        <begin position="220"/>
        <end position="229"/>
    </location>
</feature>
<dbReference type="AlphaFoldDB" id="A0A2M9Z7S1"/>
<dbReference type="InterPro" id="IPR004089">
    <property type="entry name" value="MCPsignal_dom"/>
</dbReference>
<keyword evidence="1" id="KW-0145">Chemotaxis</keyword>
<protein>
    <submittedName>
        <fullName evidence="7">Chemotaxis protein</fullName>
    </submittedName>
</protein>
<dbReference type="Proteomes" id="UP000231912">
    <property type="component" value="Unassembled WGS sequence"/>
</dbReference>
<evidence type="ECO:0000313" key="8">
    <source>
        <dbReference type="Proteomes" id="UP000231912"/>
    </source>
</evidence>
<feature type="transmembrane region" description="Helical" evidence="5">
    <location>
        <begin position="180"/>
        <end position="201"/>
    </location>
</feature>
<dbReference type="Gene3D" id="1.10.287.950">
    <property type="entry name" value="Methyl-accepting chemotaxis protein"/>
    <property type="match status" value="1"/>
</dbReference>
<feature type="transmembrane region" description="Helical" evidence="5">
    <location>
        <begin position="141"/>
        <end position="158"/>
    </location>
</feature>
<keyword evidence="5" id="KW-0472">Membrane</keyword>
<evidence type="ECO:0000256" key="2">
    <source>
        <dbReference type="ARBA" id="ARBA00029447"/>
    </source>
</evidence>
<evidence type="ECO:0000256" key="1">
    <source>
        <dbReference type="ARBA" id="ARBA00022500"/>
    </source>
</evidence>
<evidence type="ECO:0000313" key="7">
    <source>
        <dbReference type="EMBL" id="PJZ64434.1"/>
    </source>
</evidence>
<keyword evidence="3" id="KW-0807">Transducer</keyword>
<feature type="transmembrane region" description="Helical" evidence="5">
    <location>
        <begin position="84"/>
        <end position="104"/>
    </location>
</feature>
<feature type="transmembrane region" description="Helical" evidence="5">
    <location>
        <begin position="116"/>
        <end position="134"/>
    </location>
</feature>
<dbReference type="SUPFAM" id="SSF58104">
    <property type="entry name" value="Methyl-accepting chemotaxis protein (MCP) signaling domain"/>
    <property type="match status" value="1"/>
</dbReference>
<evidence type="ECO:0000256" key="5">
    <source>
        <dbReference type="SAM" id="Phobius"/>
    </source>
</evidence>
<dbReference type="PROSITE" id="PS50111">
    <property type="entry name" value="CHEMOTAXIS_TRANSDUC_2"/>
    <property type="match status" value="1"/>
</dbReference>
<dbReference type="InterPro" id="IPR051310">
    <property type="entry name" value="MCP_chemotaxis"/>
</dbReference>
<evidence type="ECO:0000256" key="4">
    <source>
        <dbReference type="SAM" id="MobiDB-lite"/>
    </source>
</evidence>
<reference evidence="7 8" key="1">
    <citation type="submission" date="2017-07" db="EMBL/GenBank/DDBJ databases">
        <title>Leptospira spp. isolated from tropical soils.</title>
        <authorList>
            <person name="Thibeaux R."/>
            <person name="Iraola G."/>
            <person name="Ferres I."/>
            <person name="Bierque E."/>
            <person name="Girault D."/>
            <person name="Soupe-Gilbert M.-E."/>
            <person name="Picardeau M."/>
            <person name="Goarant C."/>
        </authorList>
    </citation>
    <scope>NUCLEOTIDE SEQUENCE [LARGE SCALE GENOMIC DNA]</scope>
    <source>
        <strain evidence="7 8">FH2-C-A2</strain>
    </source>
</reference>
<dbReference type="PANTHER" id="PTHR43531">
    <property type="entry name" value="PROTEIN ICFG"/>
    <property type="match status" value="1"/>
</dbReference>
<accession>A0A2M9Z7S1</accession>
<dbReference type="RefSeq" id="WP_100760199.1">
    <property type="nucleotide sequence ID" value="NZ_NPDT01000010.1"/>
</dbReference>
<dbReference type="EMBL" id="NPDT01000010">
    <property type="protein sequence ID" value="PJZ64434.1"/>
    <property type="molecule type" value="Genomic_DNA"/>
</dbReference>
<dbReference type="SMART" id="SM00283">
    <property type="entry name" value="MA"/>
    <property type="match status" value="1"/>
</dbReference>
<organism evidence="7 8">
    <name type="scientific">Leptospira wolffii</name>
    <dbReference type="NCBI Taxonomy" id="409998"/>
    <lineage>
        <taxon>Bacteria</taxon>
        <taxon>Pseudomonadati</taxon>
        <taxon>Spirochaetota</taxon>
        <taxon>Spirochaetia</taxon>
        <taxon>Leptospirales</taxon>
        <taxon>Leptospiraceae</taxon>
        <taxon>Leptospira</taxon>
    </lineage>
</organism>
<feature type="domain" description="Methyl-accepting transducer" evidence="6">
    <location>
        <begin position="224"/>
        <end position="495"/>
    </location>
</feature>
<comment type="caution">
    <text evidence="7">The sequence shown here is derived from an EMBL/GenBank/DDBJ whole genome shotgun (WGS) entry which is preliminary data.</text>
</comment>
<feature type="transmembrane region" description="Helical" evidence="5">
    <location>
        <begin position="52"/>
        <end position="72"/>
    </location>
</feature>
<dbReference type="GO" id="GO:0006935">
    <property type="term" value="P:chemotaxis"/>
    <property type="evidence" value="ECO:0007669"/>
    <property type="project" value="UniProtKB-KW"/>
</dbReference>
<sequence length="528" mass="58114">MTSISTQETNLAEKGAISINRIRIGFTIVMLAISMVSLVTDTQGATTKTSTFFNTLIELTVLGYASAQIVLMRKGKLPKFLPHWLVYMDILMYTLLFIVVTVYSPSLEAMVTSLKMPFFIMLYFFVMIYSGLLLSAKTTLIVGYLALVGTFSMNYFAWKSGVNFEYVTDKPSEMSFFLEGIKLVFFILGIHILYAVVRFLVNVSDMAVASTREAELRSAEAEKTKDRITSEANTLSKNASEMRNEMDTLNTEIQSQVSSMEQISASLEELAASTDSAAEFVKAQFGKIEELNRESDTLNSILKEVRTATESLSKTTEESKGYSTEVSAAMEILGSNFSEVSKSFQKVEDVNQIMREIADRTNLLALNASIEAARAGDHGRGFAVVAQEVAKLADSASENAATISKIISEAAKQITTGNSAAEETKRKVSVQESGFSSVVSNLDQLQSRVANQGKIHDSFLKSFRELFDLSRQIESIASEQKNGTKEVVQALSSIEQSSNIIAEGSSRMRVNLEELSEQSDRLVGSKTE</sequence>
<evidence type="ECO:0000256" key="3">
    <source>
        <dbReference type="PROSITE-ProRule" id="PRU00284"/>
    </source>
</evidence>
<dbReference type="GO" id="GO:0007165">
    <property type="term" value="P:signal transduction"/>
    <property type="evidence" value="ECO:0007669"/>
    <property type="project" value="UniProtKB-KW"/>
</dbReference>
<feature type="transmembrane region" description="Helical" evidence="5">
    <location>
        <begin position="21"/>
        <end position="40"/>
    </location>
</feature>
<feature type="region of interest" description="Disordered" evidence="4">
    <location>
        <begin position="220"/>
        <end position="242"/>
    </location>
</feature>
<keyword evidence="5" id="KW-0812">Transmembrane</keyword>
<dbReference type="GO" id="GO:0005886">
    <property type="term" value="C:plasma membrane"/>
    <property type="evidence" value="ECO:0007669"/>
    <property type="project" value="TreeGrafter"/>
</dbReference>
<name>A0A2M9Z7S1_9LEPT</name>
<dbReference type="PANTHER" id="PTHR43531:SF11">
    <property type="entry name" value="METHYL-ACCEPTING CHEMOTAXIS PROTEIN 3"/>
    <property type="match status" value="1"/>
</dbReference>
<feature type="compositionally biased region" description="Polar residues" evidence="4">
    <location>
        <begin position="230"/>
        <end position="239"/>
    </location>
</feature>